<dbReference type="InterPro" id="IPR025676">
    <property type="entry name" value="Clr5_dom"/>
</dbReference>
<protein>
    <recommendedName>
        <fullName evidence="1">Clr5 domain-containing protein</fullName>
    </recommendedName>
</protein>
<evidence type="ECO:0000313" key="2">
    <source>
        <dbReference type="EMBL" id="KAK4650993.1"/>
    </source>
</evidence>
<dbReference type="RefSeq" id="XP_062739968.1">
    <property type="nucleotide sequence ID" value="XM_062892942.1"/>
</dbReference>
<evidence type="ECO:0000313" key="3">
    <source>
        <dbReference type="Proteomes" id="UP001323405"/>
    </source>
</evidence>
<comment type="caution">
    <text evidence="2">The sequence shown here is derived from an EMBL/GenBank/DDBJ whole genome shotgun (WGS) entry which is preliminary data.</text>
</comment>
<dbReference type="Proteomes" id="UP001323405">
    <property type="component" value="Unassembled WGS sequence"/>
</dbReference>
<name>A0ABR0G5L6_9PEZI</name>
<dbReference type="Pfam" id="PF14420">
    <property type="entry name" value="Clr5"/>
    <property type="match status" value="1"/>
</dbReference>
<gene>
    <name evidence="2" type="ORF">QC762_700775</name>
</gene>
<sequence>MSRPNDLFREERGHTDRIPESRWEEFKDQIVAKYRTSTIDATKKYMEREFNFKASRRQYVHRLGRAKWNISKYKGGQLSAAPYEKPQHAPCTLLDD</sequence>
<dbReference type="GeneID" id="87912849"/>
<proteinExistence type="predicted"/>
<reference evidence="2 3" key="1">
    <citation type="journal article" date="2023" name="bioRxiv">
        <title>High-quality genome assemblies of four members of thePodospora anserinaspecies complex.</title>
        <authorList>
            <person name="Ament-Velasquez S.L."/>
            <person name="Vogan A.A."/>
            <person name="Wallerman O."/>
            <person name="Hartmann F."/>
            <person name="Gautier V."/>
            <person name="Silar P."/>
            <person name="Giraud T."/>
            <person name="Johannesson H."/>
        </authorList>
    </citation>
    <scope>NUCLEOTIDE SEQUENCE [LARGE SCALE GENOMIC DNA]</scope>
    <source>
        <strain evidence="2 3">CBS 415.72m</strain>
    </source>
</reference>
<organism evidence="2 3">
    <name type="scientific">Podospora pseudocomata</name>
    <dbReference type="NCBI Taxonomy" id="2093779"/>
    <lineage>
        <taxon>Eukaryota</taxon>
        <taxon>Fungi</taxon>
        <taxon>Dikarya</taxon>
        <taxon>Ascomycota</taxon>
        <taxon>Pezizomycotina</taxon>
        <taxon>Sordariomycetes</taxon>
        <taxon>Sordariomycetidae</taxon>
        <taxon>Sordariales</taxon>
        <taxon>Podosporaceae</taxon>
        <taxon>Podospora</taxon>
    </lineage>
</organism>
<keyword evidence="3" id="KW-1185">Reference proteome</keyword>
<accession>A0ABR0G5L6</accession>
<dbReference type="EMBL" id="JAFFHA010000009">
    <property type="protein sequence ID" value="KAK4650993.1"/>
    <property type="molecule type" value="Genomic_DNA"/>
</dbReference>
<evidence type="ECO:0000259" key="1">
    <source>
        <dbReference type="Pfam" id="PF14420"/>
    </source>
</evidence>
<feature type="domain" description="Clr5" evidence="1">
    <location>
        <begin position="20"/>
        <end position="72"/>
    </location>
</feature>